<keyword evidence="1" id="KW-0238">DNA-binding</keyword>
<dbReference type="InterPro" id="IPR011109">
    <property type="entry name" value="DNA_bind_recombinase_dom"/>
</dbReference>
<dbReference type="GO" id="GO:0003677">
    <property type="term" value="F:DNA binding"/>
    <property type="evidence" value="ECO:0007669"/>
    <property type="project" value="UniProtKB-KW"/>
</dbReference>
<gene>
    <name evidence="5" type="primary">tnpX</name>
    <name evidence="5" type="ordered locus">DDD_0853</name>
</gene>
<dbReference type="Proteomes" id="UP000011173">
    <property type="component" value="Chromosome"/>
</dbReference>
<dbReference type="SMART" id="SM00857">
    <property type="entry name" value="Resolvase"/>
    <property type="match status" value="1"/>
</dbReference>
<dbReference type="RefSeq" id="WP_015361477.1">
    <property type="nucleotide sequence ID" value="NC_020156.1"/>
</dbReference>
<proteinExistence type="predicted"/>
<dbReference type="InterPro" id="IPR025827">
    <property type="entry name" value="Zn_ribbon_recom_dom"/>
</dbReference>
<dbReference type="InterPro" id="IPR050639">
    <property type="entry name" value="SSR_resolvase"/>
</dbReference>
<dbReference type="InterPro" id="IPR038109">
    <property type="entry name" value="DNA_bind_recomb_sf"/>
</dbReference>
<dbReference type="EMBL" id="CP001397">
    <property type="protein sequence ID" value="AGC75980.1"/>
    <property type="molecule type" value="Genomic_DNA"/>
</dbReference>
<dbReference type="Gene3D" id="3.40.50.1390">
    <property type="entry name" value="Resolvase, N-terminal catalytic domain"/>
    <property type="match status" value="1"/>
</dbReference>
<dbReference type="PROSITE" id="PS51737">
    <property type="entry name" value="RECOMBINASE_DNA_BIND"/>
    <property type="match status" value="1"/>
</dbReference>
<feature type="domain" description="Resolvase/invertase-type recombinase catalytic" evidence="3">
    <location>
        <begin position="6"/>
        <end position="154"/>
    </location>
</feature>
<dbReference type="AlphaFoldDB" id="L7W389"/>
<dbReference type="Gene3D" id="3.90.1750.20">
    <property type="entry name" value="Putative Large Serine Recombinase, Chain B, Domain 2"/>
    <property type="match status" value="1"/>
</dbReference>
<dbReference type="STRING" id="592029.DDD_0853"/>
<evidence type="ECO:0000313" key="6">
    <source>
        <dbReference type="Proteomes" id="UP000011173"/>
    </source>
</evidence>
<reference evidence="5 6" key="1">
    <citation type="journal article" date="2013" name="Genome Biol. Evol.">
        <title>Genomic makeup of the marine flavobacterium Nonlabens (Donghaeana) dokdonensis DSW-6 and identification of a novel class of rhodopsins.</title>
        <authorList>
            <person name="Kwon S.K."/>
            <person name="Kim B.K."/>
            <person name="Song J.Y."/>
            <person name="Kwak M.J."/>
            <person name="Lee C.H."/>
            <person name="Yoon J.H."/>
            <person name="Oh T.K."/>
            <person name="Kim J.F."/>
        </authorList>
    </citation>
    <scope>NUCLEOTIDE SEQUENCE [LARGE SCALE GENOMIC DNA]</scope>
    <source>
        <strain evidence="6">DSM 17205 / KCTC 12402 / DSW-6</strain>
    </source>
</reference>
<dbReference type="InterPro" id="IPR036162">
    <property type="entry name" value="Resolvase-like_N_sf"/>
</dbReference>
<dbReference type="PROSITE" id="PS51736">
    <property type="entry name" value="RECOMBINASES_3"/>
    <property type="match status" value="1"/>
</dbReference>
<dbReference type="PANTHER" id="PTHR30461">
    <property type="entry name" value="DNA-INVERTASE FROM LAMBDOID PROPHAGE"/>
    <property type="match status" value="1"/>
</dbReference>
<protein>
    <submittedName>
        <fullName evidence="5">Site-specific recombinase</fullName>
    </submittedName>
</protein>
<evidence type="ECO:0000259" key="3">
    <source>
        <dbReference type="PROSITE" id="PS51736"/>
    </source>
</evidence>
<dbReference type="Pfam" id="PF13408">
    <property type="entry name" value="Zn_ribbon_recom"/>
    <property type="match status" value="1"/>
</dbReference>
<evidence type="ECO:0000259" key="4">
    <source>
        <dbReference type="PROSITE" id="PS51737"/>
    </source>
</evidence>
<dbReference type="Pfam" id="PF00239">
    <property type="entry name" value="Resolvase"/>
    <property type="match status" value="1"/>
</dbReference>
<dbReference type="HOGENOM" id="CLU_010686_17_1_10"/>
<accession>L7W389</accession>
<evidence type="ECO:0000313" key="5">
    <source>
        <dbReference type="EMBL" id="AGC75980.1"/>
    </source>
</evidence>
<evidence type="ECO:0000256" key="2">
    <source>
        <dbReference type="ARBA" id="ARBA00023172"/>
    </source>
</evidence>
<feature type="domain" description="Recombinase" evidence="4">
    <location>
        <begin position="161"/>
        <end position="274"/>
    </location>
</feature>
<dbReference type="GO" id="GO:0000150">
    <property type="term" value="F:DNA strand exchange activity"/>
    <property type="evidence" value="ECO:0007669"/>
    <property type="project" value="InterPro"/>
</dbReference>
<dbReference type="CDD" id="cd00338">
    <property type="entry name" value="Ser_Recombinase"/>
    <property type="match status" value="1"/>
</dbReference>
<keyword evidence="2" id="KW-0233">DNA recombination</keyword>
<dbReference type="eggNOG" id="COG1961">
    <property type="taxonomic scope" value="Bacteria"/>
</dbReference>
<dbReference type="SUPFAM" id="SSF53041">
    <property type="entry name" value="Resolvase-like"/>
    <property type="match status" value="1"/>
</dbReference>
<dbReference type="KEGG" id="ndo:DDD_0853"/>
<dbReference type="PANTHER" id="PTHR30461:SF2">
    <property type="entry name" value="SERINE RECOMBINASE PINE-RELATED"/>
    <property type="match status" value="1"/>
</dbReference>
<dbReference type="InterPro" id="IPR006119">
    <property type="entry name" value="Resolv_N"/>
</dbReference>
<organism evidence="5 6">
    <name type="scientific">Nonlabens dokdonensis (strain DSM 17205 / KCTC 12402 / DSW-6)</name>
    <name type="common">Donghaeana dokdonensis</name>
    <dbReference type="NCBI Taxonomy" id="592029"/>
    <lineage>
        <taxon>Bacteria</taxon>
        <taxon>Pseudomonadati</taxon>
        <taxon>Bacteroidota</taxon>
        <taxon>Flavobacteriia</taxon>
        <taxon>Flavobacteriales</taxon>
        <taxon>Flavobacteriaceae</taxon>
        <taxon>Nonlabens</taxon>
    </lineage>
</organism>
<name>L7W389_NONDD</name>
<evidence type="ECO:0000256" key="1">
    <source>
        <dbReference type="ARBA" id="ARBA00023125"/>
    </source>
</evidence>
<sequence length="528" mass="60811">MKKYKTAVGYLRISSESQKDGSSIEEQKLSIKSFCTNQGIVLLELYVDTFSGKTFNRPEFENSFKYLKDNRNDVDLFLTKKADRFTRGLKTGLEAFDEISELGIEVNFVDEWIENIQSPQGQMLMHLKFTFAEYERACIYERTRAGERRALQSGRYTKTPPLGYSRGTISRGEFIGKKGMVPNEKAPLVKELFEDYSTGLYNQRELLTKFRAKGLKTSKSAISVILSNPLYAGIIDLKRYETSPFTQIKGCHQPIITEDLFLKVQRIKQGKNKNKKKIRGKNPLFPLNTFLYCSSCGSPMRGSTSNNGKKRNKTTWYNYYRCANNCGESYTPEEIHSKFLSALASIKPSAEVIELFRHILIDNYKTNSRNRIKMLSNINKQIEEVEKLQLSLTDKFARDLLSNEIYQKAITATEYDINKLKTEREQLGDYQDGLDKYVRFGLNIFVSLDYYYKNASIEVKTKLLSSYFNDKLYFDKNKFRTLPFVNIINLICNKNKGFQQLNKKKGANKNINSLVVARTGLEPATFGL</sequence>
<dbReference type="Pfam" id="PF07508">
    <property type="entry name" value="Recombinase"/>
    <property type="match status" value="1"/>
</dbReference>